<feature type="non-terminal residue" evidence="2">
    <location>
        <position position="1"/>
    </location>
</feature>
<evidence type="ECO:0000313" key="2">
    <source>
        <dbReference type="EMBL" id="KIY93793.1"/>
    </source>
</evidence>
<dbReference type="KEGG" id="mng:MNEG_14169"/>
<proteinExistence type="predicted"/>
<organism evidence="2 3">
    <name type="scientific">Monoraphidium neglectum</name>
    <dbReference type="NCBI Taxonomy" id="145388"/>
    <lineage>
        <taxon>Eukaryota</taxon>
        <taxon>Viridiplantae</taxon>
        <taxon>Chlorophyta</taxon>
        <taxon>core chlorophytes</taxon>
        <taxon>Chlorophyceae</taxon>
        <taxon>CS clade</taxon>
        <taxon>Sphaeropleales</taxon>
        <taxon>Selenastraceae</taxon>
        <taxon>Monoraphidium</taxon>
    </lineage>
</organism>
<protein>
    <submittedName>
        <fullName evidence="2">Uncharacterized protein</fullName>
    </submittedName>
</protein>
<reference evidence="2 3" key="1">
    <citation type="journal article" date="2013" name="BMC Genomics">
        <title>Reconstruction of the lipid metabolism for the microalga Monoraphidium neglectum from its genome sequence reveals characteristics suitable for biofuel production.</title>
        <authorList>
            <person name="Bogen C."/>
            <person name="Al-Dilaimi A."/>
            <person name="Albersmeier A."/>
            <person name="Wichmann J."/>
            <person name="Grundmann M."/>
            <person name="Rupp O."/>
            <person name="Lauersen K.J."/>
            <person name="Blifernez-Klassen O."/>
            <person name="Kalinowski J."/>
            <person name="Goesmann A."/>
            <person name="Mussgnug J.H."/>
            <person name="Kruse O."/>
        </authorList>
    </citation>
    <scope>NUCLEOTIDE SEQUENCE [LARGE SCALE GENOMIC DNA]</scope>
    <source>
        <strain evidence="2 3">SAG 48.87</strain>
    </source>
</reference>
<dbReference type="AlphaFoldDB" id="A0A0D2KDB4"/>
<feature type="non-terminal residue" evidence="2">
    <location>
        <position position="127"/>
    </location>
</feature>
<feature type="compositionally biased region" description="Gly residues" evidence="1">
    <location>
        <begin position="52"/>
        <end position="76"/>
    </location>
</feature>
<dbReference type="GeneID" id="25731704"/>
<dbReference type="RefSeq" id="XP_013892813.1">
    <property type="nucleotide sequence ID" value="XM_014037359.1"/>
</dbReference>
<dbReference type="Proteomes" id="UP000054498">
    <property type="component" value="Unassembled WGS sequence"/>
</dbReference>
<gene>
    <name evidence="2" type="ORF">MNEG_14169</name>
</gene>
<sequence length="127" mass="12261">YLKRYGTMEPNQDAAEALQRLLVKCATPLSIRYIPDMASSPSNRAAPVFVSGDGGCGSRGGGGSSGNLGAGGGAPSGGSAAPSSPAISTKRGASSSEPPGGLSPAKAAKTHQVPAPITRALAVAAAG</sequence>
<keyword evidence="3" id="KW-1185">Reference proteome</keyword>
<accession>A0A0D2KDB4</accession>
<name>A0A0D2KDB4_9CHLO</name>
<evidence type="ECO:0000256" key="1">
    <source>
        <dbReference type="SAM" id="MobiDB-lite"/>
    </source>
</evidence>
<feature type="compositionally biased region" description="Low complexity" evidence="1">
    <location>
        <begin position="77"/>
        <end position="88"/>
    </location>
</feature>
<dbReference type="EMBL" id="KK104521">
    <property type="protein sequence ID" value="KIY93793.1"/>
    <property type="molecule type" value="Genomic_DNA"/>
</dbReference>
<feature type="region of interest" description="Disordered" evidence="1">
    <location>
        <begin position="36"/>
        <end position="114"/>
    </location>
</feature>
<evidence type="ECO:0000313" key="3">
    <source>
        <dbReference type="Proteomes" id="UP000054498"/>
    </source>
</evidence>